<feature type="region of interest" description="Disordered" evidence="1">
    <location>
        <begin position="362"/>
        <end position="407"/>
    </location>
</feature>
<sequence length="551" mass="58508">MAPGSRRSVRSSTPIPMPVIAEDEQHSDPARAAAAQGATTTPTVPPRSPHRRSSTTRSSSSLYPGAPSGSGSGSGSARPALSRSSSVPQYVPKPKRAPGIRAVGGEVDSVRSIPLNSDGSERWVIPTVRDREGKMIETNDGGLVRPVKGIGKSEDGRAVGHGGGKEKDKRGLGGWVRSPGRWYKVVVLGILIIGLIVGLAVGLTVRLRKRHNSSDPEPPLPTDLFPAGSYTFTAALANLSASCAPQRNPSLWRCYPYALYSPTTDESTSAASFRWIIRPTTTYSYVISSSDDPFSPTGTFKDVNLTMIDANQPSERFTFSFVMAKAVVPDVTTASNSSSSMSSAVSPTTTMTIAALSSSSASASTSQATSNGGEKARRRWLRSVKREDNNTISREAPTTTTTTTTTTTPAEPAICWYNQTVVRGTIWTRMSASYPANITDVPTPLINATNVFAPWPFAVELTLEQTYEEDGRGNGKKAPDCRDAAGNPVVFRNNDNMKVAAAAVRARDMSVVDEADICRCSYTNYGLDTIASSNSSSAGNPQGQSQDQGLG</sequence>
<feature type="compositionally biased region" description="Low complexity" evidence="1">
    <location>
        <begin position="30"/>
        <end position="42"/>
    </location>
</feature>
<evidence type="ECO:0000313" key="4">
    <source>
        <dbReference type="Proteomes" id="UP000433876"/>
    </source>
</evidence>
<feature type="region of interest" description="Disordered" evidence="1">
    <location>
        <begin position="1"/>
        <end position="103"/>
    </location>
</feature>
<keyword evidence="2" id="KW-1133">Transmembrane helix</keyword>
<dbReference type="EMBL" id="NMPR01000217">
    <property type="protein sequence ID" value="KAA8627977.1"/>
    <property type="molecule type" value="Genomic_DNA"/>
</dbReference>
<dbReference type="Proteomes" id="UP000433876">
    <property type="component" value="Unassembled WGS sequence"/>
</dbReference>
<evidence type="ECO:0000256" key="2">
    <source>
        <dbReference type="SAM" id="Phobius"/>
    </source>
</evidence>
<feature type="compositionally biased region" description="Basic and acidic residues" evidence="1">
    <location>
        <begin position="151"/>
        <end position="171"/>
    </location>
</feature>
<gene>
    <name evidence="3" type="ORF">SMACR_04648</name>
</gene>
<feature type="transmembrane region" description="Helical" evidence="2">
    <location>
        <begin position="185"/>
        <end position="205"/>
    </location>
</feature>
<organism evidence="3 4">
    <name type="scientific">Sordaria macrospora</name>
    <dbReference type="NCBI Taxonomy" id="5147"/>
    <lineage>
        <taxon>Eukaryota</taxon>
        <taxon>Fungi</taxon>
        <taxon>Dikarya</taxon>
        <taxon>Ascomycota</taxon>
        <taxon>Pezizomycotina</taxon>
        <taxon>Sordariomycetes</taxon>
        <taxon>Sordariomycetidae</taxon>
        <taxon>Sordariales</taxon>
        <taxon>Sordariaceae</taxon>
        <taxon>Sordaria</taxon>
    </lineage>
</organism>
<feature type="compositionally biased region" description="Low complexity" evidence="1">
    <location>
        <begin position="75"/>
        <end position="86"/>
    </location>
</feature>
<keyword evidence="2" id="KW-0812">Transmembrane</keyword>
<feature type="compositionally biased region" description="Low complexity" evidence="1">
    <location>
        <begin position="398"/>
        <end position="407"/>
    </location>
</feature>
<name>A0A8S8ZBD3_SORMA</name>
<comment type="caution">
    <text evidence="3">The sequence shown here is derived from an EMBL/GenBank/DDBJ whole genome shotgun (WGS) entry which is preliminary data.</text>
</comment>
<evidence type="ECO:0000313" key="3">
    <source>
        <dbReference type="EMBL" id="KAA8627977.1"/>
    </source>
</evidence>
<dbReference type="OMA" id="NQPSERF"/>
<accession>A0A8S8ZBD3</accession>
<protein>
    <submittedName>
        <fullName evidence="3">Uncharacterized protein</fullName>
    </submittedName>
</protein>
<keyword evidence="2" id="KW-0472">Membrane</keyword>
<reference evidence="3 4" key="1">
    <citation type="submission" date="2017-07" db="EMBL/GenBank/DDBJ databases">
        <title>Genome sequence of the Sordaria macrospora wild type strain R19027.</title>
        <authorList>
            <person name="Nowrousian M."/>
            <person name="Teichert I."/>
            <person name="Kueck U."/>
        </authorList>
    </citation>
    <scope>NUCLEOTIDE SEQUENCE [LARGE SCALE GENOMIC DNA]</scope>
    <source>
        <strain evidence="3 4">R19027</strain>
        <tissue evidence="3">Mycelium</tissue>
    </source>
</reference>
<dbReference type="VEuPathDB" id="FungiDB:SMAC_04648"/>
<dbReference type="AlphaFoldDB" id="A0A8S8ZBD3"/>
<evidence type="ECO:0000256" key="1">
    <source>
        <dbReference type="SAM" id="MobiDB-lite"/>
    </source>
</evidence>
<feature type="region of interest" description="Disordered" evidence="1">
    <location>
        <begin position="532"/>
        <end position="551"/>
    </location>
</feature>
<feature type="compositionally biased region" description="Low complexity" evidence="1">
    <location>
        <begin position="55"/>
        <end position="67"/>
    </location>
</feature>
<feature type="region of interest" description="Disordered" evidence="1">
    <location>
        <begin position="139"/>
        <end position="171"/>
    </location>
</feature>
<proteinExistence type="predicted"/>